<dbReference type="PROSITE" id="PS50102">
    <property type="entry name" value="RRM"/>
    <property type="match status" value="1"/>
</dbReference>
<name>A0AAV7HPS0_DENCH</name>
<dbReference type="SUPFAM" id="SSF54928">
    <property type="entry name" value="RNA-binding domain, RBD"/>
    <property type="match status" value="1"/>
</dbReference>
<dbReference type="PANTHER" id="PTHR21245">
    <property type="entry name" value="HETEROGENEOUS NUCLEAR RIBONUCLEOPROTEIN"/>
    <property type="match status" value="1"/>
</dbReference>
<evidence type="ECO:0000256" key="3">
    <source>
        <dbReference type="SAM" id="MobiDB-lite"/>
    </source>
</evidence>
<gene>
    <name evidence="5" type="ORF">IEQ34_001171</name>
</gene>
<feature type="region of interest" description="Disordered" evidence="3">
    <location>
        <begin position="1"/>
        <end position="77"/>
    </location>
</feature>
<dbReference type="SMART" id="SM00360">
    <property type="entry name" value="RRM"/>
    <property type="match status" value="1"/>
</dbReference>
<dbReference type="Gene3D" id="3.30.70.330">
    <property type="match status" value="1"/>
</dbReference>
<comment type="caution">
    <text evidence="5">The sequence shown here is derived from an EMBL/GenBank/DDBJ whole genome shotgun (WGS) entry which is preliminary data.</text>
</comment>
<reference evidence="5 6" key="1">
    <citation type="journal article" date="2021" name="Hortic Res">
        <title>Chromosome-scale assembly of the Dendrobium chrysotoxum genome enhances the understanding of orchid evolution.</title>
        <authorList>
            <person name="Zhang Y."/>
            <person name="Zhang G.Q."/>
            <person name="Zhang D."/>
            <person name="Liu X.D."/>
            <person name="Xu X.Y."/>
            <person name="Sun W.H."/>
            <person name="Yu X."/>
            <person name="Zhu X."/>
            <person name="Wang Z.W."/>
            <person name="Zhao X."/>
            <person name="Zhong W.Y."/>
            <person name="Chen H."/>
            <person name="Yin W.L."/>
            <person name="Huang T."/>
            <person name="Niu S.C."/>
            <person name="Liu Z.J."/>
        </authorList>
    </citation>
    <scope>NUCLEOTIDE SEQUENCE [LARGE SCALE GENOMIC DNA]</scope>
    <source>
        <strain evidence="5">Lindl</strain>
    </source>
</reference>
<dbReference type="InterPro" id="IPR000504">
    <property type="entry name" value="RRM_dom"/>
</dbReference>
<accession>A0AAV7HPS0</accession>
<feature type="compositionally biased region" description="Acidic residues" evidence="3">
    <location>
        <begin position="9"/>
        <end position="27"/>
    </location>
</feature>
<dbReference type="InterPro" id="IPR012677">
    <property type="entry name" value="Nucleotide-bd_a/b_plait_sf"/>
</dbReference>
<proteinExistence type="predicted"/>
<feature type="domain" description="RRM" evidence="4">
    <location>
        <begin position="102"/>
        <end position="180"/>
    </location>
</feature>
<dbReference type="EMBL" id="JAGFBR010000002">
    <property type="protein sequence ID" value="KAH0469613.1"/>
    <property type="molecule type" value="Genomic_DNA"/>
</dbReference>
<sequence length="193" mass="22182">MAEHHASVEADEQIDLDGDINDIEDMMDERVRDEYNEEEQHDEYREEDHGSEGEGDDRVSSSDELNNISSPLKDERQVREQLMRKKGRSMVIELLALPPHGSQVVVGGLPRDVTDEELRDLCESFGDIYEVRLVRDKDKKENKGFAFFVYTTKEAAQMAVEEVQDKDFKGRTLRCSSSQVKHRLFSGNVPKSF</sequence>
<evidence type="ECO:0000313" key="6">
    <source>
        <dbReference type="Proteomes" id="UP000775213"/>
    </source>
</evidence>
<organism evidence="5 6">
    <name type="scientific">Dendrobium chrysotoxum</name>
    <name type="common">Orchid</name>
    <dbReference type="NCBI Taxonomy" id="161865"/>
    <lineage>
        <taxon>Eukaryota</taxon>
        <taxon>Viridiplantae</taxon>
        <taxon>Streptophyta</taxon>
        <taxon>Embryophyta</taxon>
        <taxon>Tracheophyta</taxon>
        <taxon>Spermatophyta</taxon>
        <taxon>Magnoliopsida</taxon>
        <taxon>Liliopsida</taxon>
        <taxon>Asparagales</taxon>
        <taxon>Orchidaceae</taxon>
        <taxon>Epidendroideae</taxon>
        <taxon>Malaxideae</taxon>
        <taxon>Dendrobiinae</taxon>
        <taxon>Dendrobium</taxon>
    </lineage>
</organism>
<evidence type="ECO:0000313" key="5">
    <source>
        <dbReference type="EMBL" id="KAH0469613.1"/>
    </source>
</evidence>
<dbReference type="CDD" id="cd00590">
    <property type="entry name" value="RRM_SF"/>
    <property type="match status" value="1"/>
</dbReference>
<dbReference type="Proteomes" id="UP000775213">
    <property type="component" value="Unassembled WGS sequence"/>
</dbReference>
<protein>
    <recommendedName>
        <fullName evidence="4">RRM domain-containing protein</fullName>
    </recommendedName>
</protein>
<dbReference type="GO" id="GO:0003723">
    <property type="term" value="F:RNA binding"/>
    <property type="evidence" value="ECO:0007669"/>
    <property type="project" value="UniProtKB-UniRule"/>
</dbReference>
<dbReference type="InterPro" id="IPR035979">
    <property type="entry name" value="RBD_domain_sf"/>
</dbReference>
<evidence type="ECO:0000256" key="2">
    <source>
        <dbReference type="PROSITE-ProRule" id="PRU00176"/>
    </source>
</evidence>
<feature type="compositionally biased region" description="Basic and acidic residues" evidence="3">
    <location>
        <begin position="42"/>
        <end position="61"/>
    </location>
</feature>
<evidence type="ECO:0000259" key="4">
    <source>
        <dbReference type="PROSITE" id="PS50102"/>
    </source>
</evidence>
<dbReference type="Pfam" id="PF00076">
    <property type="entry name" value="RRM_1"/>
    <property type="match status" value="1"/>
</dbReference>
<evidence type="ECO:0000256" key="1">
    <source>
        <dbReference type="ARBA" id="ARBA00022884"/>
    </source>
</evidence>
<keyword evidence="1 2" id="KW-0694">RNA-binding</keyword>
<dbReference type="AlphaFoldDB" id="A0AAV7HPS0"/>
<keyword evidence="6" id="KW-1185">Reference proteome</keyword>